<keyword evidence="4 5" id="KW-0472">Membrane</keyword>
<reference evidence="7" key="1">
    <citation type="submission" date="2017-08" db="EMBL/GenBank/DDBJ databases">
        <authorList>
            <person name="Imhoff J.F."/>
            <person name="Rahn T."/>
            <person name="Kuenzel S."/>
            <person name="Neulinger S.C."/>
        </authorList>
    </citation>
    <scope>NUCLEOTIDE SEQUENCE</scope>
    <source>
        <strain evidence="7">DSM 9154</strain>
    </source>
</reference>
<dbReference type="GO" id="GO:0016020">
    <property type="term" value="C:membrane"/>
    <property type="evidence" value="ECO:0007669"/>
    <property type="project" value="UniProtKB-SubCell"/>
</dbReference>
<feature type="transmembrane region" description="Helical" evidence="5">
    <location>
        <begin position="46"/>
        <end position="66"/>
    </location>
</feature>
<gene>
    <name evidence="7" type="ORF">CKO21_17195</name>
</gene>
<dbReference type="Proteomes" id="UP000778970">
    <property type="component" value="Unassembled WGS sequence"/>
</dbReference>
<sequence>MIAGNHVVYCQECGKEISAQAIQCPGCGSEVRINSHIDPNPSPKNYGVAVALSGIFGVVGIHHFYLGNIAHGVLDLTMLIGGIACLEFADPVHGSDLLAFGGLLLFADIIHTLVVTYRLIAGKQRDGQGRRVLPPQHA</sequence>
<name>A0A934V293_9PROT</name>
<evidence type="ECO:0000256" key="5">
    <source>
        <dbReference type="SAM" id="Phobius"/>
    </source>
</evidence>
<evidence type="ECO:0000259" key="6">
    <source>
        <dbReference type="Pfam" id="PF05154"/>
    </source>
</evidence>
<evidence type="ECO:0000256" key="2">
    <source>
        <dbReference type="ARBA" id="ARBA00022692"/>
    </source>
</evidence>
<proteinExistence type="predicted"/>
<feature type="transmembrane region" description="Helical" evidence="5">
    <location>
        <begin position="98"/>
        <end position="121"/>
    </location>
</feature>
<evidence type="ECO:0000256" key="3">
    <source>
        <dbReference type="ARBA" id="ARBA00022989"/>
    </source>
</evidence>
<keyword evidence="3 5" id="KW-1133">Transmembrane helix</keyword>
<dbReference type="AlphaFoldDB" id="A0A934V293"/>
<reference evidence="7" key="2">
    <citation type="journal article" date="2020" name="Microorganisms">
        <title>Osmotic Adaptation and Compatible Solute Biosynthesis of Phototrophic Bacteria as Revealed from Genome Analyses.</title>
        <authorList>
            <person name="Imhoff J.F."/>
            <person name="Rahn T."/>
            <person name="Kunzel S."/>
            <person name="Keller A."/>
            <person name="Neulinger S.C."/>
        </authorList>
    </citation>
    <scope>NUCLEOTIDE SEQUENCE</scope>
    <source>
        <strain evidence="7">DSM 9154</strain>
    </source>
</reference>
<evidence type="ECO:0000256" key="4">
    <source>
        <dbReference type="ARBA" id="ARBA00023136"/>
    </source>
</evidence>
<evidence type="ECO:0000256" key="1">
    <source>
        <dbReference type="ARBA" id="ARBA00004141"/>
    </source>
</evidence>
<keyword evidence="2 5" id="KW-0812">Transmembrane</keyword>
<comment type="subcellular location">
    <subcellularLocation>
        <location evidence="1">Membrane</location>
        <topology evidence="1">Multi-pass membrane protein</topology>
    </subcellularLocation>
</comment>
<dbReference type="InterPro" id="IPR007829">
    <property type="entry name" value="TM2"/>
</dbReference>
<keyword evidence="8" id="KW-1185">Reference proteome</keyword>
<accession>A0A934V293</accession>
<feature type="domain" description="TM2" evidence="6">
    <location>
        <begin position="43"/>
        <end position="83"/>
    </location>
</feature>
<comment type="caution">
    <text evidence="7">The sequence shown here is derived from an EMBL/GenBank/DDBJ whole genome shotgun (WGS) entry which is preliminary data.</text>
</comment>
<dbReference type="EMBL" id="NRRE01000033">
    <property type="protein sequence ID" value="MBK1698981.1"/>
    <property type="molecule type" value="Genomic_DNA"/>
</dbReference>
<dbReference type="Pfam" id="PF05154">
    <property type="entry name" value="TM2"/>
    <property type="match status" value="1"/>
</dbReference>
<evidence type="ECO:0000313" key="7">
    <source>
        <dbReference type="EMBL" id="MBK1698981.1"/>
    </source>
</evidence>
<protein>
    <submittedName>
        <fullName evidence="7">TM2 domain-containing protein</fullName>
    </submittedName>
</protein>
<evidence type="ECO:0000313" key="8">
    <source>
        <dbReference type="Proteomes" id="UP000778970"/>
    </source>
</evidence>
<organism evidence="7 8">
    <name type="scientific">Rhodovibrio salinarum</name>
    <dbReference type="NCBI Taxonomy" id="1087"/>
    <lineage>
        <taxon>Bacteria</taxon>
        <taxon>Pseudomonadati</taxon>
        <taxon>Pseudomonadota</taxon>
        <taxon>Alphaproteobacteria</taxon>
        <taxon>Rhodospirillales</taxon>
        <taxon>Rhodovibrionaceae</taxon>
        <taxon>Rhodovibrio</taxon>
    </lineage>
</organism>